<accession>A0ABY6YZ69</accession>
<evidence type="ECO:0000259" key="2">
    <source>
        <dbReference type="Pfam" id="PF13309"/>
    </source>
</evidence>
<dbReference type="Pfam" id="PF13309">
    <property type="entry name" value="HTH_22"/>
    <property type="match status" value="1"/>
</dbReference>
<dbReference type="InterPro" id="IPR013559">
    <property type="entry name" value="YheO"/>
</dbReference>
<proteinExistence type="predicted"/>
<dbReference type="InterPro" id="IPR039445">
    <property type="entry name" value="DauR-like_HTH"/>
</dbReference>
<feature type="domain" description="YheO-like" evidence="1">
    <location>
        <begin position="12"/>
        <end position="122"/>
    </location>
</feature>
<evidence type="ECO:0000259" key="1">
    <source>
        <dbReference type="Pfam" id="PF08348"/>
    </source>
</evidence>
<sequence>MSQQPDAHDLIQKFVPIAEAVAETFGTRCEVVLHDLTQPQSSVVYTKNGHVTGRHIGQSFRHLVQQVLRSKKFKNDHVSGYKTTTSDGRTVKSTTALIRDHEGVAIGAFCINFDVHSLLQSQGVIHELVAMDEPEEEQGEREIVDNVWTVVTDLIHHAVNESAVPVDQMSKVDKMRVVSFLDSKGLFLIKGAIDEVARILDLSKVTVYGYLEALKTASTEP</sequence>
<organism evidence="3 4">
    <name type="scientific">Alicyclobacillus dauci</name>
    <dbReference type="NCBI Taxonomy" id="1475485"/>
    <lineage>
        <taxon>Bacteria</taxon>
        <taxon>Bacillati</taxon>
        <taxon>Bacillota</taxon>
        <taxon>Bacilli</taxon>
        <taxon>Bacillales</taxon>
        <taxon>Alicyclobacillaceae</taxon>
        <taxon>Alicyclobacillus</taxon>
    </lineage>
</organism>
<protein>
    <submittedName>
        <fullName evidence="3">Helix-turn-helix transcriptional regulator</fullName>
    </submittedName>
</protein>
<reference evidence="3" key="1">
    <citation type="submission" date="2022-08" db="EMBL/GenBank/DDBJ databases">
        <title>Alicyclobacillus dauci DSM2870, complete genome.</title>
        <authorList>
            <person name="Wang Q."/>
            <person name="Cai R."/>
            <person name="Wang Z."/>
        </authorList>
    </citation>
    <scope>NUCLEOTIDE SEQUENCE</scope>
    <source>
        <strain evidence="3">DSM 28700</strain>
    </source>
</reference>
<feature type="domain" description="Transcriptional regulator DauR-like HTH" evidence="2">
    <location>
        <begin position="151"/>
        <end position="211"/>
    </location>
</feature>
<dbReference type="InterPro" id="IPR039446">
    <property type="entry name" value="DauR-like"/>
</dbReference>
<keyword evidence="4" id="KW-1185">Reference proteome</keyword>
<dbReference type="PANTHER" id="PTHR35568:SF1">
    <property type="entry name" value="TRANSCRIPTIONAL REGULATOR DAUR"/>
    <property type="match status" value="1"/>
</dbReference>
<name>A0ABY6YZ69_9BACL</name>
<dbReference type="PANTHER" id="PTHR35568">
    <property type="entry name" value="TRANSCRIPTIONAL REGULATOR DAUR"/>
    <property type="match status" value="1"/>
</dbReference>
<dbReference type="EMBL" id="CP104064">
    <property type="protein sequence ID" value="WAH35914.1"/>
    <property type="molecule type" value="Genomic_DNA"/>
</dbReference>
<evidence type="ECO:0000313" key="3">
    <source>
        <dbReference type="EMBL" id="WAH35914.1"/>
    </source>
</evidence>
<gene>
    <name evidence="3" type="ORF">NZD86_16815</name>
</gene>
<dbReference type="RefSeq" id="WP_268043204.1">
    <property type="nucleotide sequence ID" value="NZ_CP104064.1"/>
</dbReference>
<dbReference type="Pfam" id="PF08348">
    <property type="entry name" value="PAS_6"/>
    <property type="match status" value="1"/>
</dbReference>
<dbReference type="Proteomes" id="UP001164803">
    <property type="component" value="Chromosome"/>
</dbReference>
<evidence type="ECO:0000313" key="4">
    <source>
        <dbReference type="Proteomes" id="UP001164803"/>
    </source>
</evidence>